<feature type="domain" description="Glycosyltransferase subfamily 4-like N-terminal" evidence="5">
    <location>
        <begin position="14"/>
        <end position="185"/>
    </location>
</feature>
<dbReference type="AlphaFoldDB" id="A0A1L2ZMU4"/>
<dbReference type="Proteomes" id="UP000183530">
    <property type="component" value="Chromosome"/>
</dbReference>
<dbReference type="PANTHER" id="PTHR45947">
    <property type="entry name" value="SULFOQUINOVOSYL TRANSFERASE SQD2"/>
    <property type="match status" value="1"/>
</dbReference>
<dbReference type="InterPro" id="IPR001296">
    <property type="entry name" value="Glyco_trans_1"/>
</dbReference>
<evidence type="ECO:0000259" key="5">
    <source>
        <dbReference type="Pfam" id="PF13439"/>
    </source>
</evidence>
<name>A0A1L2ZMU4_9MICC</name>
<dbReference type="Pfam" id="PF13439">
    <property type="entry name" value="Glyco_transf_4"/>
    <property type="match status" value="1"/>
</dbReference>
<reference evidence="6 7" key="1">
    <citation type="submission" date="2016-11" db="EMBL/GenBank/DDBJ databases">
        <title>Genome sequencing of Zhihengliuella aestuarii B18 antagonistic to Plasmodiophora brassicae.</title>
        <authorList>
            <person name="Luo Y."/>
        </authorList>
    </citation>
    <scope>NUCLEOTIDE SEQUENCE [LARGE SCALE GENOMIC DNA]</scope>
    <source>
        <strain evidence="6 7">B18</strain>
    </source>
</reference>
<feature type="domain" description="Glycosyl transferase family 1" evidence="4">
    <location>
        <begin position="197"/>
        <end position="328"/>
    </location>
</feature>
<dbReference type="GO" id="GO:1901137">
    <property type="term" value="P:carbohydrate derivative biosynthetic process"/>
    <property type="evidence" value="ECO:0007669"/>
    <property type="project" value="UniProtKB-ARBA"/>
</dbReference>
<keyword evidence="3 6" id="KW-0808">Transferase</keyword>
<evidence type="ECO:0000256" key="2">
    <source>
        <dbReference type="ARBA" id="ARBA00022676"/>
    </source>
</evidence>
<dbReference type="KEGG" id="nae:BHE16_04855"/>
<dbReference type="PANTHER" id="PTHR45947:SF3">
    <property type="entry name" value="SULFOQUINOVOSYL TRANSFERASE SQD2"/>
    <property type="match status" value="1"/>
</dbReference>
<evidence type="ECO:0000256" key="3">
    <source>
        <dbReference type="ARBA" id="ARBA00022679"/>
    </source>
</evidence>
<dbReference type="EMBL" id="CP018135">
    <property type="protein sequence ID" value="APF40459.1"/>
    <property type="molecule type" value="Genomic_DNA"/>
</dbReference>
<dbReference type="STRING" id="556325.BHE16_04855"/>
<organism evidence="6 7">
    <name type="scientific">Neomicrococcus aestuarii</name>
    <dbReference type="NCBI Taxonomy" id="556325"/>
    <lineage>
        <taxon>Bacteria</taxon>
        <taxon>Bacillati</taxon>
        <taxon>Actinomycetota</taxon>
        <taxon>Actinomycetes</taxon>
        <taxon>Micrococcales</taxon>
        <taxon>Micrococcaceae</taxon>
        <taxon>Neomicrococcus</taxon>
    </lineage>
</organism>
<keyword evidence="2" id="KW-0328">Glycosyltransferase</keyword>
<evidence type="ECO:0000259" key="4">
    <source>
        <dbReference type="Pfam" id="PF00534"/>
    </source>
</evidence>
<evidence type="ECO:0000256" key="1">
    <source>
        <dbReference type="ARBA" id="ARBA00021292"/>
    </source>
</evidence>
<protein>
    <recommendedName>
        <fullName evidence="1">D-inositol 3-phosphate glycosyltransferase</fullName>
    </recommendedName>
</protein>
<dbReference type="OrthoDB" id="9801573at2"/>
<proteinExistence type="predicted"/>
<dbReference type="InterPro" id="IPR050194">
    <property type="entry name" value="Glycosyltransferase_grp1"/>
</dbReference>
<keyword evidence="7" id="KW-1185">Reference proteome</keyword>
<dbReference type="SUPFAM" id="SSF53756">
    <property type="entry name" value="UDP-Glycosyltransferase/glycogen phosphorylase"/>
    <property type="match status" value="1"/>
</dbReference>
<evidence type="ECO:0000313" key="6">
    <source>
        <dbReference type="EMBL" id="APF40459.1"/>
    </source>
</evidence>
<evidence type="ECO:0000313" key="7">
    <source>
        <dbReference type="Proteomes" id="UP000183530"/>
    </source>
</evidence>
<accession>A0A1L2ZMU4</accession>
<dbReference type="Pfam" id="PF00534">
    <property type="entry name" value="Glycos_transf_1"/>
    <property type="match status" value="1"/>
</dbReference>
<gene>
    <name evidence="6" type="ORF">BHE16_04855</name>
</gene>
<dbReference type="InterPro" id="IPR028098">
    <property type="entry name" value="Glyco_trans_4-like_N"/>
</dbReference>
<dbReference type="GO" id="GO:0016757">
    <property type="term" value="F:glycosyltransferase activity"/>
    <property type="evidence" value="ECO:0007669"/>
    <property type="project" value="UniProtKB-KW"/>
</dbReference>
<dbReference type="RefSeq" id="WP_071893939.1">
    <property type="nucleotide sequence ID" value="NZ_CP018135.1"/>
</dbReference>
<sequence>MKIAIAHDYLTQRGGAERVVLSLHKAYPEATIYTTLYNPDSTFPEFKDADIVASPLNKIRFFRKDHRTALPFLAPVSSRVKIDADIILTSSSGWAHGFDATGTQIVYCHTPARWLYLAEDYLGSNTGFSPKRLALSVLAPLLTRWDQNAARSAKNYLANSTVVRNRIREVYGIEAPIVYPPHSLDVEGAREDFLALDAFKGTPYLLVVARLMKYKNVDQVIHAANELNACLLIVGDGPEKAELERIAGPSVRIVSGLSDAQLRAAYSGASVLIAASYEDFGITPLEAAAWGIPTLALRGGGYLDTVLEGTTGLFFDRAISNQIVDVIRNSKHIHWDSAAIKKHAESFSEARFHREIREHVNRFTTDH</sequence>
<dbReference type="Gene3D" id="3.40.50.2000">
    <property type="entry name" value="Glycogen Phosphorylase B"/>
    <property type="match status" value="2"/>
</dbReference>